<dbReference type="PANTHER" id="PTHR23355:SF37">
    <property type="entry name" value="EXORIBONUCLEASE 2"/>
    <property type="match status" value="1"/>
</dbReference>
<evidence type="ECO:0000259" key="10">
    <source>
        <dbReference type="SMART" id="SM00357"/>
    </source>
</evidence>
<proteinExistence type="inferred from homology"/>
<dbReference type="EC" id="3.1.13.1" evidence="9"/>
<dbReference type="Pfam" id="PF00773">
    <property type="entry name" value="RNB"/>
    <property type="match status" value="1"/>
</dbReference>
<dbReference type="EMBL" id="LN890285">
    <property type="protein sequence ID" value="CUR53154.1"/>
    <property type="molecule type" value="Genomic_DNA"/>
</dbReference>
<dbReference type="InterPro" id="IPR012340">
    <property type="entry name" value="NA-bd_OB-fold"/>
</dbReference>
<dbReference type="Pfam" id="PF08206">
    <property type="entry name" value="OB_RNB"/>
    <property type="match status" value="1"/>
</dbReference>
<gene>
    <name evidence="12" type="primary">rnb</name>
    <name evidence="12" type="ORF">BTSPAZIEG_0179</name>
</gene>
<evidence type="ECO:0000256" key="4">
    <source>
        <dbReference type="ARBA" id="ARBA00022490"/>
    </source>
</evidence>
<comment type="catalytic activity">
    <reaction evidence="1">
        <text>Exonucleolytic cleavage in the 3'- to 5'-direction to yield nucleoside 5'-phosphates.</text>
        <dbReference type="EC" id="3.1.13.1"/>
    </reaction>
</comment>
<evidence type="ECO:0000256" key="5">
    <source>
        <dbReference type="ARBA" id="ARBA00022722"/>
    </source>
</evidence>
<dbReference type="PANTHER" id="PTHR23355">
    <property type="entry name" value="RIBONUCLEASE"/>
    <property type="match status" value="1"/>
</dbReference>
<dbReference type="SUPFAM" id="SSF50249">
    <property type="entry name" value="Nucleic acid-binding proteins"/>
    <property type="match status" value="4"/>
</dbReference>
<keyword evidence="4" id="KW-0963">Cytoplasm</keyword>
<dbReference type="PROSITE" id="PS01175">
    <property type="entry name" value="RIBONUCLEASE_II"/>
    <property type="match status" value="1"/>
</dbReference>
<dbReference type="SMART" id="SM00357">
    <property type="entry name" value="CSP"/>
    <property type="match status" value="1"/>
</dbReference>
<dbReference type="RefSeq" id="WP_075472553.1">
    <property type="nucleotide sequence ID" value="NZ_CP135003.1"/>
</dbReference>
<dbReference type="InterPro" id="IPR004476">
    <property type="entry name" value="RNase_II/RNase_R"/>
</dbReference>
<evidence type="ECO:0000259" key="11">
    <source>
        <dbReference type="SMART" id="SM00955"/>
    </source>
</evidence>
<dbReference type="InterPro" id="IPR013223">
    <property type="entry name" value="RNase_B_OB_dom"/>
</dbReference>
<accession>A0A160SY62</accession>
<dbReference type="GO" id="GO:0005829">
    <property type="term" value="C:cytosol"/>
    <property type="evidence" value="ECO:0007669"/>
    <property type="project" value="TreeGrafter"/>
</dbReference>
<dbReference type="STRING" id="98804.BTSPAZIEG_0179"/>
<sequence>MTFQNNPLLIQLKKKMILKYPKIEGIVKSTKKNFGFLETNVNKIFFIPPKYMKNVMHGDRIQGYIKIEKNREIIYPEKLVVPFLTKFIGSIQKKNNFLFIQSHYPYVRNLILCNSKDIKKHVCEHGDWVMAELTEHPLQKKNRFYAIILKFIVKKINPLAPWYVILARHNLKKSSPNVHITHDFNLYHNEKNRTDLTHLNFITIDNQYTKDIDDAIFIKEITEKKFLLMVAIADPTEFVYKNTKLDKIAKKRSFTHYLPGFNIPMLPRKLSEDICSLKPFLTRPSIVCSVVINIDGSISTKKINFFLAWIQSKSKLTYENVSNWLEKKGTWIPENDYIKKQIILLKKIYDIRHLWRNKFAFIFPDKPEFRFHFSESWEVLNVSLESRRIAHRMIEEAMIAVNICAATFLSKKLGFGLYNIHSGFDIFNAINVCKFLKEYQIEYHPQEIMTLEGFCKLRRHIKEISNNYINYRLYRFQNFGEISLTPRPHYALGFPVYATWTSPIRKYSDLINHRLIKSIIKGEKNIIKPTESIINNIILQKRRTRLANRDLEDWLYIRFLRSYNHKKKIFQANIIDILRNGIRARLIQNGAFIFIPSFYIHNIQKELVFYPDIGMVYIRNKIYYRVSDIIMVYIVTIKFETKKIIACIA</sequence>
<comment type="subcellular location">
    <subcellularLocation>
        <location evidence="2">Cytoplasm</location>
    </subcellularLocation>
</comment>
<evidence type="ECO:0000256" key="7">
    <source>
        <dbReference type="ARBA" id="ARBA00022839"/>
    </source>
</evidence>
<organism evidence="12 13">
    <name type="scientific">Buchnera aphidicola subsp. Tuberolachnus salignus</name>
    <dbReference type="NCBI Taxonomy" id="98804"/>
    <lineage>
        <taxon>Bacteria</taxon>
        <taxon>Pseudomonadati</taxon>
        <taxon>Pseudomonadota</taxon>
        <taxon>Gammaproteobacteria</taxon>
        <taxon>Enterobacterales</taxon>
        <taxon>Erwiniaceae</taxon>
        <taxon>Buchnera</taxon>
    </lineage>
</organism>
<feature type="domain" description="RNB" evidence="11">
    <location>
        <begin position="193"/>
        <end position="522"/>
    </location>
</feature>
<protein>
    <recommendedName>
        <fullName evidence="9">Exoribonuclease II</fullName>
        <ecNumber evidence="9">3.1.13.1</ecNumber>
    </recommendedName>
</protein>
<dbReference type="SMART" id="SM00955">
    <property type="entry name" value="RNB"/>
    <property type="match status" value="1"/>
</dbReference>
<dbReference type="AlphaFoldDB" id="A0A160SY62"/>
<keyword evidence="7" id="KW-0269">Exonuclease</keyword>
<dbReference type="InterPro" id="IPR011129">
    <property type="entry name" value="CSD"/>
</dbReference>
<keyword evidence="13" id="KW-1185">Reference proteome</keyword>
<reference evidence="13" key="1">
    <citation type="submission" date="2015-10" db="EMBL/GenBank/DDBJ databases">
        <authorList>
            <person name="Manzano-Marin A."/>
            <person name="Manzano-Marin A."/>
        </authorList>
    </citation>
    <scope>NUCLEOTIDE SEQUENCE [LARGE SCALE GENOMIC DNA]</scope>
    <source>
        <strain evidence="13">BTs</strain>
    </source>
</reference>
<name>A0A160SY62_BUCTT</name>
<feature type="domain" description="Cold-shock" evidence="10">
    <location>
        <begin position="24"/>
        <end position="82"/>
    </location>
</feature>
<dbReference type="OrthoDB" id="9764149at2"/>
<evidence type="ECO:0000256" key="9">
    <source>
        <dbReference type="NCBIfam" id="TIGR02062"/>
    </source>
</evidence>
<dbReference type="InterPro" id="IPR022966">
    <property type="entry name" value="RNase_II/R_CS"/>
</dbReference>
<evidence type="ECO:0000313" key="12">
    <source>
        <dbReference type="EMBL" id="CUR53154.1"/>
    </source>
</evidence>
<evidence type="ECO:0000313" key="13">
    <source>
        <dbReference type="Proteomes" id="UP000243633"/>
    </source>
</evidence>
<dbReference type="Proteomes" id="UP000243633">
    <property type="component" value="Chromosome 1"/>
</dbReference>
<evidence type="ECO:0000256" key="6">
    <source>
        <dbReference type="ARBA" id="ARBA00022801"/>
    </source>
</evidence>
<dbReference type="PATRIC" id="fig|98804.3.peg.169"/>
<evidence type="ECO:0000256" key="2">
    <source>
        <dbReference type="ARBA" id="ARBA00004496"/>
    </source>
</evidence>
<dbReference type="NCBIfam" id="NF003455">
    <property type="entry name" value="PRK05054.1"/>
    <property type="match status" value="1"/>
</dbReference>
<dbReference type="InterPro" id="IPR001900">
    <property type="entry name" value="RNase_II/R"/>
</dbReference>
<dbReference type="GO" id="GO:0006402">
    <property type="term" value="P:mRNA catabolic process"/>
    <property type="evidence" value="ECO:0007669"/>
    <property type="project" value="TreeGrafter"/>
</dbReference>
<dbReference type="GO" id="GO:0008859">
    <property type="term" value="F:exoribonuclease II activity"/>
    <property type="evidence" value="ECO:0007669"/>
    <property type="project" value="UniProtKB-UniRule"/>
</dbReference>
<comment type="similarity">
    <text evidence="3">Belongs to the RNR ribonuclease family. RNase II subfamily.</text>
</comment>
<keyword evidence="6 12" id="KW-0378">Hydrolase</keyword>
<dbReference type="Gene3D" id="2.40.50.140">
    <property type="entry name" value="Nucleic acid-binding proteins"/>
    <property type="match status" value="2"/>
</dbReference>
<keyword evidence="5" id="KW-0540">Nuclease</keyword>
<dbReference type="NCBIfam" id="TIGR02062">
    <property type="entry name" value="RNase_B"/>
    <property type="match status" value="1"/>
</dbReference>
<dbReference type="Gene3D" id="2.40.50.640">
    <property type="match status" value="1"/>
</dbReference>
<evidence type="ECO:0000256" key="1">
    <source>
        <dbReference type="ARBA" id="ARBA00001849"/>
    </source>
</evidence>
<dbReference type="InterPro" id="IPR050180">
    <property type="entry name" value="RNR_Ribonuclease"/>
</dbReference>
<dbReference type="InterPro" id="IPR011804">
    <property type="entry name" value="RNase_II"/>
</dbReference>
<dbReference type="NCBIfam" id="TIGR00358">
    <property type="entry name" value="3_prime_RNase"/>
    <property type="match status" value="1"/>
</dbReference>
<keyword evidence="8" id="KW-0694">RNA-binding</keyword>
<evidence type="ECO:0000256" key="8">
    <source>
        <dbReference type="ARBA" id="ARBA00022884"/>
    </source>
</evidence>
<evidence type="ECO:0000256" key="3">
    <source>
        <dbReference type="ARBA" id="ARBA00009925"/>
    </source>
</evidence>
<dbReference type="GO" id="GO:0003723">
    <property type="term" value="F:RNA binding"/>
    <property type="evidence" value="ECO:0007669"/>
    <property type="project" value="UniProtKB-KW"/>
</dbReference>